<accession>A0A7W7Y4Z4</accession>
<evidence type="ECO:0000313" key="1">
    <source>
        <dbReference type="EMBL" id="MBB5022193.1"/>
    </source>
</evidence>
<dbReference type="EMBL" id="JACHID010000008">
    <property type="protein sequence ID" value="MBB5022193.1"/>
    <property type="molecule type" value="Genomic_DNA"/>
</dbReference>
<name>A0A7W7Y4Z4_9BACT</name>
<dbReference type="Proteomes" id="UP000528322">
    <property type="component" value="Unassembled WGS sequence"/>
</dbReference>
<gene>
    <name evidence="1" type="ORF">HNR37_001521</name>
</gene>
<keyword evidence="2" id="KW-1185">Reference proteome</keyword>
<sequence length="54" mass="5870">MSGTAEPARAYSYTKYNSAIQDNKIIAKLLYTECENTPGVNALSESVAEKTQTP</sequence>
<protein>
    <submittedName>
        <fullName evidence="1">Uncharacterized protein</fullName>
    </submittedName>
</protein>
<comment type="caution">
    <text evidence="1">The sequence shown here is derived from an EMBL/GenBank/DDBJ whole genome shotgun (WGS) entry which is preliminary data.</text>
</comment>
<reference evidence="1 2" key="1">
    <citation type="submission" date="2020-08" db="EMBL/GenBank/DDBJ databases">
        <title>Genomic Encyclopedia of Type Strains, Phase IV (KMG-IV): sequencing the most valuable type-strain genomes for metagenomic binning, comparative biology and taxonomic classification.</title>
        <authorList>
            <person name="Goeker M."/>
        </authorList>
    </citation>
    <scope>NUCLEOTIDE SEQUENCE [LARGE SCALE GENOMIC DNA]</scope>
    <source>
        <strain evidence="1 2">DSM 22071</strain>
    </source>
</reference>
<evidence type="ECO:0000313" key="2">
    <source>
        <dbReference type="Proteomes" id="UP000528322"/>
    </source>
</evidence>
<organism evidence="1 2">
    <name type="scientific">Desulfurispira natronophila</name>
    <dbReference type="NCBI Taxonomy" id="682562"/>
    <lineage>
        <taxon>Bacteria</taxon>
        <taxon>Pseudomonadati</taxon>
        <taxon>Chrysiogenota</taxon>
        <taxon>Chrysiogenia</taxon>
        <taxon>Chrysiogenales</taxon>
        <taxon>Chrysiogenaceae</taxon>
        <taxon>Desulfurispira</taxon>
    </lineage>
</organism>
<proteinExistence type="predicted"/>
<dbReference type="AlphaFoldDB" id="A0A7W7Y4Z4"/>